<dbReference type="Gene3D" id="1.10.1780.10">
    <property type="entry name" value="Clp, N-terminal domain"/>
    <property type="match status" value="1"/>
</dbReference>
<dbReference type="EMBL" id="FONG01000023">
    <property type="protein sequence ID" value="SFF65619.1"/>
    <property type="molecule type" value="Genomic_DNA"/>
</dbReference>
<dbReference type="STRING" id="380248.SAMN05216251_12327"/>
<accession>A0A1I2KH53</accession>
<evidence type="ECO:0000313" key="1">
    <source>
        <dbReference type="EMBL" id="SFF65619.1"/>
    </source>
</evidence>
<dbReference type="InterPro" id="IPR036628">
    <property type="entry name" value="Clp_N_dom_sf"/>
</dbReference>
<dbReference type="AlphaFoldDB" id="A0A1I2KH53"/>
<proteinExistence type="predicted"/>
<keyword evidence="2" id="KW-1185">Reference proteome</keyword>
<name>A0A1I2KH53_9ACTN</name>
<dbReference type="Proteomes" id="UP000199323">
    <property type="component" value="Unassembled WGS sequence"/>
</dbReference>
<organism evidence="1 2">
    <name type="scientific">Actinacidiphila alni</name>
    <dbReference type="NCBI Taxonomy" id="380248"/>
    <lineage>
        <taxon>Bacteria</taxon>
        <taxon>Bacillati</taxon>
        <taxon>Actinomycetota</taxon>
        <taxon>Actinomycetes</taxon>
        <taxon>Kitasatosporales</taxon>
        <taxon>Streptomycetaceae</taxon>
        <taxon>Actinacidiphila</taxon>
    </lineage>
</organism>
<reference evidence="2" key="1">
    <citation type="submission" date="2016-10" db="EMBL/GenBank/DDBJ databases">
        <authorList>
            <person name="Varghese N."/>
            <person name="Submissions S."/>
        </authorList>
    </citation>
    <scope>NUCLEOTIDE SEQUENCE [LARGE SCALE GENOMIC DNA]</scope>
    <source>
        <strain evidence="2">CGMCC 4.3510</strain>
    </source>
</reference>
<dbReference type="SUPFAM" id="SSF81923">
    <property type="entry name" value="Double Clp-N motif"/>
    <property type="match status" value="1"/>
</dbReference>
<dbReference type="RefSeq" id="WP_322936547.1">
    <property type="nucleotide sequence ID" value="NZ_FONG01000023.1"/>
</dbReference>
<sequence length="171" mass="18098">MYSNHRPPLDLSHLADDLRLTVELRSVAASARRRATRDGDQQIDTAHLLHSLLEIDPAARAACDAGTGRVARVLGYLVQRSIGYGLRWHGSVEDSGALPVVQPAHATGWSPSAGAALRNAVTLARRRGRPQADGIDLLDALAADPACRAVEVLRAAGLDVSGFRDDGPVAS</sequence>
<gene>
    <name evidence="1" type="ORF">SAMN05216251_12327</name>
</gene>
<protein>
    <submittedName>
        <fullName evidence="1">Clp amino terminal domain-containing protein, pathogenicity island component</fullName>
    </submittedName>
</protein>
<evidence type="ECO:0000313" key="2">
    <source>
        <dbReference type="Proteomes" id="UP000199323"/>
    </source>
</evidence>